<evidence type="ECO:0000256" key="1">
    <source>
        <dbReference type="ARBA" id="ARBA00006532"/>
    </source>
</evidence>
<comment type="caution">
    <text evidence="2">The sequence shown here is derived from an EMBL/GenBank/DDBJ whole genome shotgun (WGS) entry which is preliminary data.</text>
</comment>
<name>A0ABV7LS78_9GAMM</name>
<proteinExistence type="inferred from homology"/>
<gene>
    <name evidence="2" type="primary">hybE</name>
    <name evidence="2" type="ORF">ACFOEV_17320</name>
</gene>
<dbReference type="Gene3D" id="3.30.1460.40">
    <property type="entry name" value="[NiFe]-hydrogenase assembly chaperone, HybE"/>
    <property type="match status" value="1"/>
</dbReference>
<dbReference type="InterPro" id="IPR038530">
    <property type="entry name" value="NiFe-hyd_HybE_sf"/>
</dbReference>
<dbReference type="InterPro" id="IPR023994">
    <property type="entry name" value="NiFe-hyd_HybE"/>
</dbReference>
<evidence type="ECO:0000313" key="3">
    <source>
        <dbReference type="Proteomes" id="UP001595579"/>
    </source>
</evidence>
<dbReference type="EMBL" id="JBHRUG010000031">
    <property type="protein sequence ID" value="MFC3285362.1"/>
    <property type="molecule type" value="Genomic_DNA"/>
</dbReference>
<dbReference type="Proteomes" id="UP001595579">
    <property type="component" value="Unassembled WGS sequence"/>
</dbReference>
<sequence>MQALGVEQYARLQRLARGYQHRHAQAIKRSSERNPRLGVDALCFQPLPGQHRDGDVGEELVGALITPLSLSLAIVPPPGEAMPAEGQRRLVSLPGGRYPFHAEPIDDETWLWRCPLLDDLSDLDSLQDANRLAQHLLERVMTPAVDNTQEP</sequence>
<accession>A0ABV7LS78</accession>
<dbReference type="RefSeq" id="WP_386776134.1">
    <property type="nucleotide sequence ID" value="NZ_JBHRUG010000031.1"/>
</dbReference>
<reference evidence="3" key="1">
    <citation type="journal article" date="2019" name="Int. J. Syst. Evol. Microbiol.">
        <title>The Global Catalogue of Microorganisms (GCM) 10K type strain sequencing project: providing services to taxonomists for standard genome sequencing and annotation.</title>
        <authorList>
            <consortium name="The Broad Institute Genomics Platform"/>
            <consortium name="The Broad Institute Genome Sequencing Center for Infectious Disease"/>
            <person name="Wu L."/>
            <person name="Ma J."/>
        </authorList>
    </citation>
    <scope>NUCLEOTIDE SEQUENCE [LARGE SCALE GENOMIC DNA]</scope>
    <source>
        <strain evidence="3">CECT 7698</strain>
    </source>
</reference>
<organism evidence="2 3">
    <name type="scientific">Litchfieldella rifensis</name>
    <dbReference type="NCBI Taxonomy" id="762643"/>
    <lineage>
        <taxon>Bacteria</taxon>
        <taxon>Pseudomonadati</taxon>
        <taxon>Pseudomonadota</taxon>
        <taxon>Gammaproteobacteria</taxon>
        <taxon>Oceanospirillales</taxon>
        <taxon>Halomonadaceae</taxon>
        <taxon>Litchfieldella</taxon>
    </lineage>
</organism>
<evidence type="ECO:0000313" key="2">
    <source>
        <dbReference type="EMBL" id="MFC3285362.1"/>
    </source>
</evidence>
<keyword evidence="3" id="KW-1185">Reference proteome</keyword>
<protein>
    <submittedName>
        <fullName evidence="2">[NiFe]-hydrogenase assembly chaperone HybE</fullName>
    </submittedName>
</protein>
<dbReference type="Pfam" id="PF11939">
    <property type="entry name" value="NiFe-hyd_HybE"/>
    <property type="match status" value="1"/>
</dbReference>
<comment type="similarity">
    <text evidence="1">Belongs to the HupJ family.</text>
</comment>